<dbReference type="EMBL" id="MFLZ01000009">
    <property type="protein sequence ID" value="OGG80379.1"/>
    <property type="molecule type" value="Genomic_DNA"/>
</dbReference>
<dbReference type="Proteomes" id="UP000177372">
    <property type="component" value="Unassembled WGS sequence"/>
</dbReference>
<sequence>MGSKRVLFFINSLTIGGAERVFVAQANELSKRGFGVHVATMFSDNVLAPKLALPPENLHVLNIASVFDIRGVVQLWKLARRIRPDILYSTLNEANFIARILKIFAPWLTLHTREANMADIKPLLYKLGDMALGIFSRRIFVVSNAVGGSLVSYAPWLKSKIRVIYNGVSVPELTVRSRSAKGAFKLLAIGTLMPKKDFGVLIRAMEHLPARYVLTLGGDGGERASLEALAQRVASSRVVFLGWVSPDKTEALYRSHDVFVLPSKYEGCPNVVSEAQSFALPVVAFDIAGMREFVDDGAGVLVAERSPEALAEALRKLCEIPGLLEAKGRGGYELVKRNREYETQMERFVSLISQ</sequence>
<dbReference type="PANTHER" id="PTHR12526">
    <property type="entry name" value="GLYCOSYLTRANSFERASE"/>
    <property type="match status" value="1"/>
</dbReference>
<dbReference type="Gene3D" id="3.40.50.2000">
    <property type="entry name" value="Glycogen Phosphorylase B"/>
    <property type="match status" value="2"/>
</dbReference>
<evidence type="ECO:0000313" key="2">
    <source>
        <dbReference type="EMBL" id="OGG80379.1"/>
    </source>
</evidence>
<protein>
    <recommendedName>
        <fullName evidence="1">Glycosyltransferase subfamily 4-like N-terminal domain-containing protein</fullName>
    </recommendedName>
</protein>
<accession>A0A1F6F3D6</accession>
<name>A0A1F6F3D6_9BACT</name>
<reference evidence="2 3" key="1">
    <citation type="journal article" date="2016" name="Nat. Commun.">
        <title>Thousands of microbial genomes shed light on interconnected biogeochemical processes in an aquifer system.</title>
        <authorList>
            <person name="Anantharaman K."/>
            <person name="Brown C.T."/>
            <person name="Hug L.A."/>
            <person name="Sharon I."/>
            <person name="Castelle C.J."/>
            <person name="Probst A.J."/>
            <person name="Thomas B.C."/>
            <person name="Singh A."/>
            <person name="Wilkins M.J."/>
            <person name="Karaoz U."/>
            <person name="Brodie E.L."/>
            <person name="Williams K.H."/>
            <person name="Hubbard S.S."/>
            <person name="Banfield J.F."/>
        </authorList>
    </citation>
    <scope>NUCLEOTIDE SEQUENCE [LARGE SCALE GENOMIC DNA]</scope>
</reference>
<gene>
    <name evidence="2" type="ORF">A3A39_04305</name>
</gene>
<dbReference type="STRING" id="1798512.A3A39_04305"/>
<feature type="domain" description="Glycosyltransferase subfamily 4-like N-terminal" evidence="1">
    <location>
        <begin position="15"/>
        <end position="169"/>
    </location>
</feature>
<evidence type="ECO:0000313" key="3">
    <source>
        <dbReference type="Proteomes" id="UP000177372"/>
    </source>
</evidence>
<dbReference type="Pfam" id="PF13692">
    <property type="entry name" value="Glyco_trans_1_4"/>
    <property type="match status" value="1"/>
</dbReference>
<dbReference type="InterPro" id="IPR028098">
    <property type="entry name" value="Glyco_trans_4-like_N"/>
</dbReference>
<evidence type="ECO:0000259" key="1">
    <source>
        <dbReference type="Pfam" id="PF13439"/>
    </source>
</evidence>
<dbReference type="Pfam" id="PF13439">
    <property type="entry name" value="Glyco_transf_4"/>
    <property type="match status" value="1"/>
</dbReference>
<comment type="caution">
    <text evidence="2">The sequence shown here is derived from an EMBL/GenBank/DDBJ whole genome shotgun (WGS) entry which is preliminary data.</text>
</comment>
<organism evidence="2 3">
    <name type="scientific">Candidatus Kaiserbacteria bacterium RIFCSPLOWO2_01_FULL_54_13</name>
    <dbReference type="NCBI Taxonomy" id="1798512"/>
    <lineage>
        <taxon>Bacteria</taxon>
        <taxon>Candidatus Kaiseribacteriota</taxon>
    </lineage>
</organism>
<dbReference type="SUPFAM" id="SSF53756">
    <property type="entry name" value="UDP-Glycosyltransferase/glycogen phosphorylase"/>
    <property type="match status" value="1"/>
</dbReference>
<dbReference type="PANTHER" id="PTHR12526:SF630">
    <property type="entry name" value="GLYCOSYLTRANSFERASE"/>
    <property type="match status" value="1"/>
</dbReference>
<dbReference type="AlphaFoldDB" id="A0A1F6F3D6"/>
<dbReference type="CDD" id="cd03811">
    <property type="entry name" value="GT4_GT28_WabH-like"/>
    <property type="match status" value="1"/>
</dbReference>
<proteinExistence type="predicted"/>